<keyword evidence="3" id="KW-1185">Reference proteome</keyword>
<evidence type="ECO:0000313" key="2">
    <source>
        <dbReference type="EMBL" id="KAG4415422.1"/>
    </source>
</evidence>
<dbReference type="Proteomes" id="UP000664132">
    <property type="component" value="Unassembled WGS sequence"/>
</dbReference>
<dbReference type="PANTHER" id="PTHR38166:SF1">
    <property type="entry name" value="C2H2-TYPE DOMAIN-CONTAINING PROTEIN"/>
    <property type="match status" value="1"/>
</dbReference>
<evidence type="ECO:0000313" key="3">
    <source>
        <dbReference type="Proteomes" id="UP000664132"/>
    </source>
</evidence>
<protein>
    <recommendedName>
        <fullName evidence="4">C2H2-type domain-containing protein</fullName>
    </recommendedName>
</protein>
<feature type="region of interest" description="Disordered" evidence="1">
    <location>
        <begin position="267"/>
        <end position="335"/>
    </location>
</feature>
<feature type="region of interest" description="Disordered" evidence="1">
    <location>
        <begin position="62"/>
        <end position="81"/>
    </location>
</feature>
<organism evidence="2 3">
    <name type="scientific">Cadophora malorum</name>
    <dbReference type="NCBI Taxonomy" id="108018"/>
    <lineage>
        <taxon>Eukaryota</taxon>
        <taxon>Fungi</taxon>
        <taxon>Dikarya</taxon>
        <taxon>Ascomycota</taxon>
        <taxon>Pezizomycotina</taxon>
        <taxon>Leotiomycetes</taxon>
        <taxon>Helotiales</taxon>
        <taxon>Ploettnerulaceae</taxon>
        <taxon>Cadophora</taxon>
    </lineage>
</organism>
<dbReference type="AlphaFoldDB" id="A0A8H7W4Y3"/>
<dbReference type="EMBL" id="JAFJYH010000222">
    <property type="protein sequence ID" value="KAG4415422.1"/>
    <property type="molecule type" value="Genomic_DNA"/>
</dbReference>
<feature type="region of interest" description="Disordered" evidence="1">
    <location>
        <begin position="110"/>
        <end position="164"/>
    </location>
</feature>
<evidence type="ECO:0008006" key="4">
    <source>
        <dbReference type="Google" id="ProtNLM"/>
    </source>
</evidence>
<name>A0A8H7W4Y3_9HELO</name>
<accession>A0A8H7W4Y3</accession>
<evidence type="ECO:0000256" key="1">
    <source>
        <dbReference type="SAM" id="MobiDB-lite"/>
    </source>
</evidence>
<gene>
    <name evidence="2" type="ORF">IFR04_011416</name>
</gene>
<proteinExistence type="predicted"/>
<dbReference type="OrthoDB" id="3555452at2759"/>
<dbReference type="PANTHER" id="PTHR38166">
    <property type="entry name" value="C2H2-TYPE DOMAIN-CONTAINING PROTEIN-RELATED"/>
    <property type="match status" value="1"/>
</dbReference>
<feature type="region of interest" description="Disordered" evidence="1">
    <location>
        <begin position="521"/>
        <end position="549"/>
    </location>
</feature>
<sequence>MTRNISARDLGESSDKNTRETIILYPHTRVGDASVPRTVQPLNTFDLGSGISTLPRRLRFYNPANGADDEHDDSDNYTYGGNPASSALISLLSDNSQDRVVSDFRSLKLDDSRGDTEASGVAPRKPSDHELLAPLPAPEEQNEDIDTNKQPKPAIGIDPEELPNKDNVAVESKPVTPAIGRHCSGYICPSDDTSIGGACSCNGQFLDGSALTDTFYRKSCYLGLGTWPPTDHTACATTSRTFIGNLMLSDLDPASPSSHYIKTGFAQVAPGEGSSSGRRKPARKPSGTSSSPIGHIQGKASGGKSDKRPLGIGGEEDEDDDSGNKNSKGKEASPNNILRRFACPFQKRHPVYYSYNGTTGRYRACSGLGFTDITRLKEHLYRCHDLSMIPCPRCQRPFAEQHEVNAHLGEKELCEELPPGPTIGITPEMKKELKKRSRVSDPEENWRQIYLLLFPDDDPPRSPFNSDDKVDFNDYVELHMSRLLTQHAASILDQIPSEERAELLGVVLRCQKELWHSYNGTIGPDKPVPSDGSDTDGHLSSMTEPPPAAQFYQDPASCPVDDSGGYLMNGEYPNSEYHLSPTSQVHSVLPPEVAAQDLFVQGMDGDRPSLPHHLSYWSDSGMGSSCSCHQCHQGRWDRCPNTQNCSISDLSNTAPVGQVPTMMPITINPALLQTRKDHSIMPHGSGSIFTSAYPRRSDSRLQNNIGYQQSLQHGAWQN</sequence>
<comment type="caution">
    <text evidence="2">The sequence shown here is derived from an EMBL/GenBank/DDBJ whole genome shotgun (WGS) entry which is preliminary data.</text>
</comment>
<reference evidence="2" key="1">
    <citation type="submission" date="2021-02" db="EMBL/GenBank/DDBJ databases">
        <title>Genome sequence Cadophora malorum strain M34.</title>
        <authorList>
            <person name="Stefanovic E."/>
            <person name="Vu D."/>
            <person name="Scully C."/>
            <person name="Dijksterhuis J."/>
            <person name="Roader J."/>
            <person name="Houbraken J."/>
        </authorList>
    </citation>
    <scope>NUCLEOTIDE SEQUENCE</scope>
    <source>
        <strain evidence="2">M34</strain>
    </source>
</reference>